<dbReference type="RefSeq" id="XP_060414110.1">
    <property type="nucleotide sequence ID" value="XM_060551571.1"/>
</dbReference>
<evidence type="ECO:0000256" key="1">
    <source>
        <dbReference type="SAM" id="MobiDB-lite"/>
    </source>
</evidence>
<reference evidence="2" key="1">
    <citation type="submission" date="2021-06" db="EMBL/GenBank/DDBJ databases">
        <title>Comparative genomics, transcriptomics and evolutionary studies reveal genomic signatures of adaptation to plant cell wall in hemibiotrophic fungi.</title>
        <authorList>
            <consortium name="DOE Joint Genome Institute"/>
            <person name="Baroncelli R."/>
            <person name="Diaz J.F."/>
            <person name="Benocci T."/>
            <person name="Peng M."/>
            <person name="Battaglia E."/>
            <person name="Haridas S."/>
            <person name="Andreopoulos W."/>
            <person name="Labutti K."/>
            <person name="Pangilinan J."/>
            <person name="Floch G.L."/>
            <person name="Makela M.R."/>
            <person name="Henrissat B."/>
            <person name="Grigoriev I.V."/>
            <person name="Crouch J.A."/>
            <person name="De Vries R.P."/>
            <person name="Sukno S.A."/>
            <person name="Thon M.R."/>
        </authorList>
    </citation>
    <scope>NUCLEOTIDE SEQUENCE</scope>
    <source>
        <strain evidence="2">CBS 125086</strain>
    </source>
</reference>
<name>A0AAD8V5Z1_9PEZI</name>
<accession>A0AAD8V5Z1</accession>
<feature type="compositionally biased region" description="Basic residues" evidence="1">
    <location>
        <begin position="57"/>
        <end position="71"/>
    </location>
</feature>
<sequence length="164" mass="18055">MQSKQACLSAKEARSGWQQRPSTKNQDAMPNEPSPIQTQRNSPKHISPFSGIPRQVSRNRSKRRAKKKGTTRHSTAQGLCGFLGHQSAVSGSTRSNLLCVPFACSRQRRDLESETRNPSRPESPASRIVQLGRRGFLCFQRPPPGALAQAHTSGDFSLNLFAST</sequence>
<feature type="compositionally biased region" description="Polar residues" evidence="1">
    <location>
        <begin position="16"/>
        <end position="41"/>
    </location>
</feature>
<evidence type="ECO:0000313" key="2">
    <source>
        <dbReference type="EMBL" id="KAK1590628.1"/>
    </source>
</evidence>
<protein>
    <submittedName>
        <fullName evidence="2">Uncharacterized protein</fullName>
    </submittedName>
</protein>
<feature type="region of interest" description="Disordered" evidence="1">
    <location>
        <begin position="1"/>
        <end position="77"/>
    </location>
</feature>
<evidence type="ECO:0000313" key="3">
    <source>
        <dbReference type="Proteomes" id="UP001230504"/>
    </source>
</evidence>
<comment type="caution">
    <text evidence="2">The sequence shown here is derived from an EMBL/GenBank/DDBJ whole genome shotgun (WGS) entry which is preliminary data.</text>
</comment>
<dbReference type="Proteomes" id="UP001230504">
    <property type="component" value="Unassembled WGS sequence"/>
</dbReference>
<organism evidence="2 3">
    <name type="scientific">Colletotrichum navitas</name>
    <dbReference type="NCBI Taxonomy" id="681940"/>
    <lineage>
        <taxon>Eukaryota</taxon>
        <taxon>Fungi</taxon>
        <taxon>Dikarya</taxon>
        <taxon>Ascomycota</taxon>
        <taxon>Pezizomycotina</taxon>
        <taxon>Sordariomycetes</taxon>
        <taxon>Hypocreomycetidae</taxon>
        <taxon>Glomerellales</taxon>
        <taxon>Glomerellaceae</taxon>
        <taxon>Colletotrichum</taxon>
        <taxon>Colletotrichum graminicola species complex</taxon>
    </lineage>
</organism>
<dbReference type="AlphaFoldDB" id="A0AAD8V5Z1"/>
<gene>
    <name evidence="2" type="ORF">LY79DRAFT_215634</name>
</gene>
<dbReference type="GeneID" id="85435811"/>
<dbReference type="EMBL" id="JAHLJV010000030">
    <property type="protein sequence ID" value="KAK1590628.1"/>
    <property type="molecule type" value="Genomic_DNA"/>
</dbReference>
<proteinExistence type="predicted"/>
<keyword evidence="3" id="KW-1185">Reference proteome</keyword>